<comment type="subcellular location">
    <subcellularLocation>
        <location evidence="1">Membrane</location>
        <topology evidence="1">Single-pass membrane protein</topology>
    </subcellularLocation>
</comment>
<evidence type="ECO:0000256" key="3">
    <source>
        <dbReference type="ARBA" id="ARBA00022989"/>
    </source>
</evidence>
<dbReference type="AlphaFoldDB" id="A0A336LSK2"/>
<evidence type="ECO:0000256" key="1">
    <source>
        <dbReference type="ARBA" id="ARBA00004167"/>
    </source>
</evidence>
<name>A0A336LSK2_CULSO</name>
<dbReference type="EMBL" id="UFQT01000154">
    <property type="protein sequence ID" value="SSX20964.1"/>
    <property type="molecule type" value="Genomic_DNA"/>
</dbReference>
<keyword evidence="3 5" id="KW-1133">Transmembrane helix</keyword>
<dbReference type="InterPro" id="IPR028994">
    <property type="entry name" value="Integrin_alpha_N"/>
</dbReference>
<dbReference type="OMA" id="SPYNLIF"/>
<dbReference type="InterPro" id="IPR055409">
    <property type="entry name" value="Beta-prop_FAM234A_B"/>
</dbReference>
<dbReference type="SUPFAM" id="SSF69318">
    <property type="entry name" value="Integrin alpha N-terminal domain"/>
    <property type="match status" value="1"/>
</dbReference>
<evidence type="ECO:0000259" key="6">
    <source>
        <dbReference type="Pfam" id="PF23727"/>
    </source>
</evidence>
<reference evidence="7" key="1">
    <citation type="submission" date="2018-07" db="EMBL/GenBank/DDBJ databases">
        <authorList>
            <person name="Quirk P.G."/>
            <person name="Krulwich T.A."/>
        </authorList>
    </citation>
    <scope>NUCLEOTIDE SEQUENCE</scope>
</reference>
<accession>A0A336LSK2</accession>
<evidence type="ECO:0000256" key="4">
    <source>
        <dbReference type="ARBA" id="ARBA00023136"/>
    </source>
</evidence>
<organism evidence="7">
    <name type="scientific">Culicoides sonorensis</name>
    <name type="common">Biting midge</name>
    <dbReference type="NCBI Taxonomy" id="179676"/>
    <lineage>
        <taxon>Eukaryota</taxon>
        <taxon>Metazoa</taxon>
        <taxon>Ecdysozoa</taxon>
        <taxon>Arthropoda</taxon>
        <taxon>Hexapoda</taxon>
        <taxon>Insecta</taxon>
        <taxon>Pterygota</taxon>
        <taxon>Neoptera</taxon>
        <taxon>Endopterygota</taxon>
        <taxon>Diptera</taxon>
        <taxon>Nematocera</taxon>
        <taxon>Chironomoidea</taxon>
        <taxon>Ceratopogonidae</taxon>
        <taxon>Ceratopogoninae</taxon>
        <taxon>Culicoides</taxon>
        <taxon>Monoculicoides</taxon>
    </lineage>
</organism>
<dbReference type="Pfam" id="PF23727">
    <property type="entry name" value="Beta-prop_FAM234A_B"/>
    <property type="match status" value="1"/>
</dbReference>
<gene>
    <name evidence="7" type="primary">CSON003121</name>
</gene>
<evidence type="ECO:0000313" key="7">
    <source>
        <dbReference type="EMBL" id="SSX20964.1"/>
    </source>
</evidence>
<dbReference type="PANTHER" id="PTHR21419:SF29">
    <property type="entry name" value="LD24894P"/>
    <property type="match status" value="1"/>
</dbReference>
<dbReference type="InterPro" id="IPR045232">
    <property type="entry name" value="FAM234"/>
</dbReference>
<feature type="domain" description="FAM234A/B beta-propeller" evidence="6">
    <location>
        <begin position="159"/>
        <end position="288"/>
    </location>
</feature>
<proteinExistence type="predicted"/>
<protein>
    <submittedName>
        <fullName evidence="7">CSON003121 protein</fullName>
    </submittedName>
</protein>
<dbReference type="GO" id="GO:0016020">
    <property type="term" value="C:membrane"/>
    <property type="evidence" value="ECO:0007669"/>
    <property type="project" value="UniProtKB-SubCell"/>
</dbReference>
<sequence>MPDQTNKIYAPLSQAMDSETESNNANTLNDCSIGSLSTLEADDHHHLMMISGKLGKRPMSPGRKLCFISSIVFLLGLVMIFLFVLPCPEGGKCRGFGESLNWVKDYDKLEMRGPVNVIRKEIDKNIETSLIFMYKGDKFIDALLKTNPRPHGIISIVSKTGKIAWFAEMGVEPRYVNCSIIDVDLDGETDCLIVDAFGQLSTLKSVTGQWIWKTLETKSGRIPEQYEDLFNFPLLLPDLDDDKVNELLHIFSSGSDTQNSFSLLSGKTGKLIGNSIKVDECMFIYKLELAELYTIKYTCINSTTVYTKQVGLYDLYKALTQSNIDLGHLNSTNSLPQYRYDHEPKSKSNTTLQHFSLIIENQGKCPENCNSSIQLFDNNAQLADESLIYNFSGSNMYTHFPEPLDFHKTSPRTYGFVFKYLQWSNNELNTNVVTLLQKIEDNAAARLNKSEVIKVRLLKETVVLIVFTNSHDLMIENTSQSHVMQFCRLSKTNDSSNNCQPKINSLDNSLLISDLDNDGSKELLTFYTTFSVFNNNAHVLKTYVQLLNLENEIPKLYGARRRRK</sequence>
<keyword evidence="2 5" id="KW-0812">Transmembrane</keyword>
<evidence type="ECO:0000256" key="5">
    <source>
        <dbReference type="SAM" id="Phobius"/>
    </source>
</evidence>
<evidence type="ECO:0000256" key="2">
    <source>
        <dbReference type="ARBA" id="ARBA00022692"/>
    </source>
</evidence>
<feature type="transmembrane region" description="Helical" evidence="5">
    <location>
        <begin position="65"/>
        <end position="85"/>
    </location>
</feature>
<dbReference type="VEuPathDB" id="VectorBase:CSON003121"/>
<dbReference type="PANTHER" id="PTHR21419">
    <property type="match status" value="1"/>
</dbReference>
<keyword evidence="4 5" id="KW-0472">Membrane</keyword>